<keyword evidence="2" id="KW-0503">Monooxygenase</keyword>
<dbReference type="InterPro" id="IPR001128">
    <property type="entry name" value="Cyt_P450"/>
</dbReference>
<dbReference type="SUPFAM" id="SSF48264">
    <property type="entry name" value="Cytochrome P450"/>
    <property type="match status" value="1"/>
</dbReference>
<dbReference type="PRINTS" id="PR00385">
    <property type="entry name" value="P450"/>
</dbReference>
<keyword evidence="3" id="KW-0472">Membrane</keyword>
<proteinExistence type="inferred from homology"/>
<feature type="binding site" description="axial binding residue" evidence="1">
    <location>
        <position position="475"/>
    </location>
    <ligand>
        <name>heme</name>
        <dbReference type="ChEBI" id="CHEBI:30413"/>
    </ligand>
    <ligandPart>
        <name>Fe</name>
        <dbReference type="ChEBI" id="CHEBI:18248"/>
    </ligandPart>
</feature>
<keyword evidence="1 2" id="KW-0408">Iron</keyword>
<name>E1ZI93_CHLVA</name>
<dbReference type="Proteomes" id="UP000008141">
    <property type="component" value="Unassembled WGS sequence"/>
</dbReference>
<dbReference type="eggNOG" id="KOG0157">
    <property type="taxonomic scope" value="Eukaryota"/>
</dbReference>
<dbReference type="GO" id="GO:0020037">
    <property type="term" value="F:heme binding"/>
    <property type="evidence" value="ECO:0007669"/>
    <property type="project" value="InterPro"/>
</dbReference>
<comment type="cofactor">
    <cofactor evidence="1">
        <name>heme</name>
        <dbReference type="ChEBI" id="CHEBI:30413"/>
    </cofactor>
</comment>
<dbReference type="GO" id="GO:0004497">
    <property type="term" value="F:monooxygenase activity"/>
    <property type="evidence" value="ECO:0007669"/>
    <property type="project" value="UniProtKB-KW"/>
</dbReference>
<dbReference type="OrthoDB" id="6764281at2759"/>
<evidence type="ECO:0000256" key="3">
    <source>
        <dbReference type="SAM" id="Phobius"/>
    </source>
</evidence>
<dbReference type="InterPro" id="IPR017972">
    <property type="entry name" value="Cyt_P450_CS"/>
</dbReference>
<evidence type="ECO:0000313" key="4">
    <source>
        <dbReference type="EMBL" id="EFN54115.1"/>
    </source>
</evidence>
<dbReference type="PANTHER" id="PTHR24301">
    <property type="entry name" value="THROMBOXANE-A SYNTHASE"/>
    <property type="match status" value="1"/>
</dbReference>
<keyword evidence="1 2" id="KW-0479">Metal-binding</keyword>
<evidence type="ECO:0000256" key="1">
    <source>
        <dbReference type="PIRSR" id="PIRSR602401-1"/>
    </source>
</evidence>
<dbReference type="GO" id="GO:0016705">
    <property type="term" value="F:oxidoreductase activity, acting on paired donors, with incorporation or reduction of molecular oxygen"/>
    <property type="evidence" value="ECO:0007669"/>
    <property type="project" value="InterPro"/>
</dbReference>
<organism evidence="5">
    <name type="scientific">Chlorella variabilis</name>
    <name type="common">Green alga</name>
    <dbReference type="NCBI Taxonomy" id="554065"/>
    <lineage>
        <taxon>Eukaryota</taxon>
        <taxon>Viridiplantae</taxon>
        <taxon>Chlorophyta</taxon>
        <taxon>core chlorophytes</taxon>
        <taxon>Trebouxiophyceae</taxon>
        <taxon>Chlorellales</taxon>
        <taxon>Chlorellaceae</taxon>
        <taxon>Chlorella clade</taxon>
        <taxon>Chlorella</taxon>
    </lineage>
</organism>
<dbReference type="KEGG" id="cvr:CHLNCDRAFT_135475"/>
<dbReference type="GeneID" id="17353735"/>
<accession>E1ZI93</accession>
<dbReference type="PANTHER" id="PTHR24301:SF2">
    <property type="entry name" value="THROMBOXANE-A SYNTHASE"/>
    <property type="match status" value="1"/>
</dbReference>
<comment type="similarity">
    <text evidence="2">Belongs to the cytochrome P450 family.</text>
</comment>
<gene>
    <name evidence="4" type="ORF">CHLNCDRAFT_135475</name>
</gene>
<dbReference type="RefSeq" id="XP_005846217.1">
    <property type="nucleotide sequence ID" value="XM_005846155.1"/>
</dbReference>
<feature type="transmembrane region" description="Helical" evidence="3">
    <location>
        <begin position="20"/>
        <end position="40"/>
    </location>
</feature>
<dbReference type="InterPro" id="IPR036396">
    <property type="entry name" value="Cyt_P450_sf"/>
</dbReference>
<keyword evidence="3" id="KW-1133">Transmembrane helix</keyword>
<evidence type="ECO:0008006" key="6">
    <source>
        <dbReference type="Google" id="ProtNLM"/>
    </source>
</evidence>
<keyword evidence="5" id="KW-1185">Reference proteome</keyword>
<evidence type="ECO:0000313" key="5">
    <source>
        <dbReference type="Proteomes" id="UP000008141"/>
    </source>
</evidence>
<evidence type="ECO:0000256" key="2">
    <source>
        <dbReference type="RuleBase" id="RU000461"/>
    </source>
</evidence>
<dbReference type="OMA" id="RWIDRSD"/>
<dbReference type="PROSITE" id="PS00086">
    <property type="entry name" value="CYTOCHROME_P450"/>
    <property type="match status" value="1"/>
</dbReference>
<dbReference type="InParanoid" id="E1ZI93"/>
<dbReference type="AlphaFoldDB" id="E1ZI93"/>
<dbReference type="GO" id="GO:0005506">
    <property type="term" value="F:iron ion binding"/>
    <property type="evidence" value="ECO:0007669"/>
    <property type="project" value="InterPro"/>
</dbReference>
<protein>
    <recommendedName>
        <fullName evidence="6">Cytochrome P450</fullName>
    </recommendedName>
</protein>
<keyword evidence="3" id="KW-0812">Transmembrane</keyword>
<sequence length="534" mass="58333">MNSTMAASDLSGALLPQAWAGSLPGVSLALLALAISIWFFQASDDWAKLPGPPPASKLLGHLPQMNVLNVHRFWQDSCQKYGAKGMFKVRLLHMKVVVVSDPVLIQAIVSRASDLPKAAQLYDTVDELFSPVGHRSFFNTHDNDEWRVVRKTTAPAFSPAMIRKAFPKLMDVTSELCDALAAKVAAGESSVEMSEAAMRVTLDVIGSTGYGYDFKARTFARCELFEIIPPLLGEFTLRSTNPARAAAHRCLPFLPEARRFRQRVQACHKWWRILLASVRQTDLAAAAAEGDTSLRVCLAQLPFTDEQLMPNVAAYLIAGFETTAHSIAWSLYEVASNPAVQRRLEAELCGAGLLGPAARRLEFGDLAALPFLNCVLKEAMRLHPVASNGSIRKADKEISLGGYRLAPGTLLWIPFIALLTSRHNWERADEFWPERWELEGQAAAATGAASGPTPVGNASNPALTYLPFSSGPRDCIGQNLALMEARAVIASIVGRFELGVAPEMGSREDVRNDEVMKLTLQCSKGIRLTLKPRQ</sequence>
<keyword evidence="1 2" id="KW-0349">Heme</keyword>
<reference evidence="4 5" key="1">
    <citation type="journal article" date="2010" name="Plant Cell">
        <title>The Chlorella variabilis NC64A genome reveals adaptation to photosymbiosis, coevolution with viruses, and cryptic sex.</title>
        <authorList>
            <person name="Blanc G."/>
            <person name="Duncan G."/>
            <person name="Agarkova I."/>
            <person name="Borodovsky M."/>
            <person name="Gurnon J."/>
            <person name="Kuo A."/>
            <person name="Lindquist E."/>
            <person name="Lucas S."/>
            <person name="Pangilinan J."/>
            <person name="Polle J."/>
            <person name="Salamov A."/>
            <person name="Terry A."/>
            <person name="Yamada T."/>
            <person name="Dunigan D.D."/>
            <person name="Grigoriev I.V."/>
            <person name="Claverie J.M."/>
            <person name="Van Etten J.L."/>
        </authorList>
    </citation>
    <scope>NUCLEOTIDE SEQUENCE [LARGE SCALE GENOMIC DNA]</scope>
    <source>
        <strain evidence="4 5">NC64A</strain>
    </source>
</reference>
<keyword evidence="2" id="KW-0560">Oxidoreductase</keyword>
<dbReference type="Gene3D" id="1.10.630.10">
    <property type="entry name" value="Cytochrome P450"/>
    <property type="match status" value="1"/>
</dbReference>
<dbReference type="EMBL" id="GL433848">
    <property type="protein sequence ID" value="EFN54115.1"/>
    <property type="molecule type" value="Genomic_DNA"/>
</dbReference>
<dbReference type="STRING" id="554065.E1ZI93"/>
<dbReference type="InterPro" id="IPR002401">
    <property type="entry name" value="Cyt_P450_E_grp-I"/>
</dbReference>
<dbReference type="Pfam" id="PF00067">
    <property type="entry name" value="p450"/>
    <property type="match status" value="1"/>
</dbReference>
<dbReference type="PRINTS" id="PR00463">
    <property type="entry name" value="EP450I"/>
</dbReference>